<protein>
    <submittedName>
        <fullName evidence="1">Uncharacterized protein</fullName>
    </submittedName>
</protein>
<proteinExistence type="predicted"/>
<reference evidence="1" key="1">
    <citation type="journal article" date="2015" name="Nature">
        <title>Complex archaea that bridge the gap between prokaryotes and eukaryotes.</title>
        <authorList>
            <person name="Spang A."/>
            <person name="Saw J.H."/>
            <person name="Jorgensen S.L."/>
            <person name="Zaremba-Niedzwiedzka K."/>
            <person name="Martijn J."/>
            <person name="Lind A.E."/>
            <person name="van Eijk R."/>
            <person name="Schleper C."/>
            <person name="Guy L."/>
            <person name="Ettema T.J."/>
        </authorList>
    </citation>
    <scope>NUCLEOTIDE SEQUENCE</scope>
</reference>
<sequence length="77" mass="8924">AHPPTMVDEIADTQRWFGKVPPKTRRLCVFGRWNPEKQIRYGRTKILRLVAGQLAQQSAIGQRNEWEVKDAEPIINI</sequence>
<gene>
    <name evidence="1" type="ORF">LCGC14_1203610</name>
</gene>
<evidence type="ECO:0000313" key="1">
    <source>
        <dbReference type="EMBL" id="KKM93897.1"/>
    </source>
</evidence>
<dbReference type="EMBL" id="LAZR01006210">
    <property type="protein sequence ID" value="KKM93897.1"/>
    <property type="molecule type" value="Genomic_DNA"/>
</dbReference>
<name>A0A0F9PKW3_9ZZZZ</name>
<accession>A0A0F9PKW3</accession>
<comment type="caution">
    <text evidence="1">The sequence shown here is derived from an EMBL/GenBank/DDBJ whole genome shotgun (WGS) entry which is preliminary data.</text>
</comment>
<organism evidence="1">
    <name type="scientific">marine sediment metagenome</name>
    <dbReference type="NCBI Taxonomy" id="412755"/>
    <lineage>
        <taxon>unclassified sequences</taxon>
        <taxon>metagenomes</taxon>
        <taxon>ecological metagenomes</taxon>
    </lineage>
</organism>
<feature type="non-terminal residue" evidence="1">
    <location>
        <position position="1"/>
    </location>
</feature>
<dbReference type="AlphaFoldDB" id="A0A0F9PKW3"/>